<evidence type="ECO:0000259" key="1">
    <source>
        <dbReference type="Pfam" id="PF13443"/>
    </source>
</evidence>
<feature type="domain" description="HTH cro/C1-type" evidence="1">
    <location>
        <begin position="8"/>
        <end position="57"/>
    </location>
</feature>
<gene>
    <name evidence="2" type="ORF">DS742_25665</name>
</gene>
<dbReference type="OrthoDB" id="1653613at2"/>
<evidence type="ECO:0000313" key="2">
    <source>
        <dbReference type="EMBL" id="RFZ75996.1"/>
    </source>
</evidence>
<sequence>MTISEQVKVLCVRKNISLAGLARRLGTTPQNFNAKLKRGSFTVSELESIADAVGVTFERSFVFDDGEIV</sequence>
<dbReference type="AlphaFoldDB" id="A0A3E2N4T5"/>
<comment type="caution">
    <text evidence="2">The sequence shown here is derived from an EMBL/GenBank/DDBJ whole genome shotgun (WGS) entry which is preliminary data.</text>
</comment>
<dbReference type="EMBL" id="QOHO01000107">
    <property type="protein sequence ID" value="RFZ75996.1"/>
    <property type="molecule type" value="Genomic_DNA"/>
</dbReference>
<accession>A0A3E2N4T5</accession>
<reference evidence="2 3" key="1">
    <citation type="submission" date="2018-07" db="EMBL/GenBank/DDBJ databases">
        <title>New species, Clostridium PI-S10-A1B.</title>
        <authorList>
            <person name="Krishna G."/>
            <person name="Summeta K."/>
            <person name="Shikha S."/>
            <person name="Prabhu P.B."/>
            <person name="Suresh K."/>
        </authorList>
    </citation>
    <scope>NUCLEOTIDE SEQUENCE [LARGE SCALE GENOMIC DNA]</scope>
    <source>
        <strain evidence="2 3">PI-S10-A1B</strain>
    </source>
</reference>
<organism evidence="2 3">
    <name type="scientific">Lacrimispora amygdalina</name>
    <dbReference type="NCBI Taxonomy" id="253257"/>
    <lineage>
        <taxon>Bacteria</taxon>
        <taxon>Bacillati</taxon>
        <taxon>Bacillota</taxon>
        <taxon>Clostridia</taxon>
        <taxon>Lachnospirales</taxon>
        <taxon>Lachnospiraceae</taxon>
        <taxon>Lacrimispora</taxon>
    </lineage>
</organism>
<protein>
    <submittedName>
        <fullName evidence="2">XRE family transcriptional regulator</fullName>
    </submittedName>
</protein>
<dbReference type="CDD" id="cd00093">
    <property type="entry name" value="HTH_XRE"/>
    <property type="match status" value="1"/>
</dbReference>
<dbReference type="SUPFAM" id="SSF47413">
    <property type="entry name" value="lambda repressor-like DNA-binding domains"/>
    <property type="match status" value="1"/>
</dbReference>
<name>A0A3E2N4T5_9FIRM</name>
<dbReference type="GO" id="GO:0003677">
    <property type="term" value="F:DNA binding"/>
    <property type="evidence" value="ECO:0007669"/>
    <property type="project" value="InterPro"/>
</dbReference>
<proteinExistence type="predicted"/>
<dbReference type="Proteomes" id="UP000260680">
    <property type="component" value="Unassembled WGS sequence"/>
</dbReference>
<dbReference type="Pfam" id="PF13443">
    <property type="entry name" value="HTH_26"/>
    <property type="match status" value="1"/>
</dbReference>
<dbReference type="RefSeq" id="WP_117419779.1">
    <property type="nucleotide sequence ID" value="NZ_QOHO01000107.1"/>
</dbReference>
<dbReference type="InterPro" id="IPR010982">
    <property type="entry name" value="Lambda_DNA-bd_dom_sf"/>
</dbReference>
<dbReference type="InterPro" id="IPR001387">
    <property type="entry name" value="Cro/C1-type_HTH"/>
</dbReference>
<evidence type="ECO:0000313" key="3">
    <source>
        <dbReference type="Proteomes" id="UP000260680"/>
    </source>
</evidence>